<dbReference type="Proteomes" id="UP000007014">
    <property type="component" value="Chromosome 17"/>
</dbReference>
<reference evidence="7 8" key="2">
    <citation type="journal article" date="2007" name="BMC Biol.">
        <title>A 100%-complete sequence reveals unusually simple genomic features in the hot-spring red alga Cyanidioschyzon merolae.</title>
        <authorList>
            <person name="Nozaki H."/>
            <person name="Takano H."/>
            <person name="Misumi O."/>
            <person name="Terasawa K."/>
            <person name="Matsuzaki M."/>
            <person name="Maruyama S."/>
            <person name="Nishida K."/>
            <person name="Yagisawa F."/>
            <person name="Yoshida Y."/>
            <person name="Fujiwara T."/>
            <person name="Takio S."/>
            <person name="Tamura K."/>
            <person name="Chung S.J."/>
            <person name="Nakamura S."/>
            <person name="Kuroiwa H."/>
            <person name="Tanaka K."/>
            <person name="Sato N."/>
            <person name="Kuroiwa T."/>
        </authorList>
    </citation>
    <scope>NUCLEOTIDE SEQUENCE [LARGE SCALE GENOMIC DNA]</scope>
    <source>
        <strain evidence="7 8">10D</strain>
    </source>
</reference>
<dbReference type="RefSeq" id="XP_005538296.1">
    <property type="nucleotide sequence ID" value="XM_005538239.1"/>
</dbReference>
<evidence type="ECO:0000256" key="1">
    <source>
        <dbReference type="ARBA" id="ARBA00004083"/>
    </source>
</evidence>
<evidence type="ECO:0000256" key="6">
    <source>
        <dbReference type="SAM" id="MobiDB-lite"/>
    </source>
</evidence>
<feature type="region of interest" description="Disordered" evidence="6">
    <location>
        <begin position="180"/>
        <end position="208"/>
    </location>
</feature>
<dbReference type="SUPFAM" id="SSF52166">
    <property type="entry name" value="Ribosomal protein L4"/>
    <property type="match status" value="1"/>
</dbReference>
<dbReference type="PANTHER" id="PTHR10746:SF6">
    <property type="entry name" value="LARGE RIBOSOMAL SUBUNIT PROTEIN UL4M"/>
    <property type="match status" value="1"/>
</dbReference>
<dbReference type="InterPro" id="IPR002136">
    <property type="entry name" value="Ribosomal_uL4"/>
</dbReference>
<keyword evidence="8" id="KW-1185">Reference proteome</keyword>
<dbReference type="KEGG" id="cme:CYME_CMQ421C"/>
<dbReference type="NCBIfam" id="TIGR03953">
    <property type="entry name" value="rplD_bact"/>
    <property type="match status" value="1"/>
</dbReference>
<dbReference type="InterPro" id="IPR023574">
    <property type="entry name" value="Ribosomal_uL4_dom_sf"/>
</dbReference>
<protein>
    <recommendedName>
        <fullName evidence="5">Large ribosomal subunit protein uL4m</fullName>
    </recommendedName>
</protein>
<sequence length="471" mass="52164">MVLRFKGLHRGAARVPVFRFAQLATGCRSPRPPQCLSSAAGLAGLHQRCFHTTVLSRQRGTPLHHVRQTFRNTPGMMHPRCRAPSDNTYRQRAAFATLFETPKRLVHGDVSATPTPTIAPGSIRLASDLERDSKVLVYRSLHRFEPSCFASVSRALLDAPFRPDVIHRVVLYQRAAQRRGTAHTKTRAEVSGSGRKPWAQKGTGRARAGSLRAPQFRGGGVAHGPRADRIWAQRLPKKVRWLGLASALTRRFQEGRLWVLERWCNGSPQEHAPTNICLDVSDSSDTRSNASTAAADSTEDALAGTSTTRHLQPSVALVHADQLELFLRERGWRSLLIIGASLRDRSSVDDADNAQSVNITNRSISFADLDPGTAEGLWDLCGRLGRDSLSEWHQLERAARNLDANVLLRTSLSVGVYDLVRYPHILITVNALRELELRIRGQSRVLVQAMRLGSLRYALQPSLRQGSVGKP</sequence>
<evidence type="ECO:0000313" key="7">
    <source>
        <dbReference type="EMBL" id="BAM82260.1"/>
    </source>
</evidence>
<dbReference type="HAMAP" id="MF_01328_B">
    <property type="entry name" value="Ribosomal_uL4_B"/>
    <property type="match status" value="1"/>
</dbReference>
<comment type="function">
    <text evidence="1">Probably binds the 23S rRNA.</text>
</comment>
<dbReference type="InterPro" id="IPR013005">
    <property type="entry name" value="Ribosomal_uL4-like"/>
</dbReference>
<evidence type="ECO:0000256" key="4">
    <source>
        <dbReference type="ARBA" id="ARBA00023274"/>
    </source>
</evidence>
<dbReference type="GO" id="GO:1990904">
    <property type="term" value="C:ribonucleoprotein complex"/>
    <property type="evidence" value="ECO:0007669"/>
    <property type="project" value="UniProtKB-KW"/>
</dbReference>
<dbReference type="GO" id="GO:0003735">
    <property type="term" value="F:structural constituent of ribosome"/>
    <property type="evidence" value="ECO:0007669"/>
    <property type="project" value="InterPro"/>
</dbReference>
<dbReference type="AlphaFoldDB" id="M1V6K6"/>
<evidence type="ECO:0000256" key="3">
    <source>
        <dbReference type="ARBA" id="ARBA00022980"/>
    </source>
</evidence>
<dbReference type="Pfam" id="PF00573">
    <property type="entry name" value="Ribosomal_L4"/>
    <property type="match status" value="1"/>
</dbReference>
<dbReference type="GO" id="GO:0005840">
    <property type="term" value="C:ribosome"/>
    <property type="evidence" value="ECO:0007669"/>
    <property type="project" value="UniProtKB-KW"/>
</dbReference>
<evidence type="ECO:0000256" key="5">
    <source>
        <dbReference type="ARBA" id="ARBA00040565"/>
    </source>
</evidence>
<comment type="similarity">
    <text evidence="2">Belongs to the universal ribosomal protein uL4 family.</text>
</comment>
<dbReference type="EMBL" id="AP006499">
    <property type="protein sequence ID" value="BAM82260.1"/>
    <property type="molecule type" value="Genomic_DNA"/>
</dbReference>
<dbReference type="STRING" id="280699.M1V6K6"/>
<dbReference type="Gene3D" id="3.40.1370.10">
    <property type="match status" value="1"/>
</dbReference>
<feature type="region of interest" description="Disordered" evidence="6">
    <location>
        <begin position="287"/>
        <end position="306"/>
    </location>
</feature>
<name>M1V6K6_CYAM1</name>
<dbReference type="GO" id="GO:0006412">
    <property type="term" value="P:translation"/>
    <property type="evidence" value="ECO:0007669"/>
    <property type="project" value="InterPro"/>
</dbReference>
<dbReference type="GeneID" id="16996465"/>
<dbReference type="eggNOG" id="KOG1624">
    <property type="taxonomic scope" value="Eukaryota"/>
</dbReference>
<keyword evidence="3 7" id="KW-0689">Ribosomal protein</keyword>
<evidence type="ECO:0000313" key="8">
    <source>
        <dbReference type="Proteomes" id="UP000007014"/>
    </source>
</evidence>
<feature type="compositionally biased region" description="Low complexity" evidence="6">
    <location>
        <begin position="287"/>
        <end position="303"/>
    </location>
</feature>
<evidence type="ECO:0000256" key="2">
    <source>
        <dbReference type="ARBA" id="ARBA00010528"/>
    </source>
</evidence>
<organism evidence="7 8">
    <name type="scientific">Cyanidioschyzon merolae (strain NIES-3377 / 10D)</name>
    <name type="common">Unicellular red alga</name>
    <dbReference type="NCBI Taxonomy" id="280699"/>
    <lineage>
        <taxon>Eukaryota</taxon>
        <taxon>Rhodophyta</taxon>
        <taxon>Bangiophyceae</taxon>
        <taxon>Cyanidiales</taxon>
        <taxon>Cyanidiaceae</taxon>
        <taxon>Cyanidioschyzon</taxon>
    </lineage>
</organism>
<gene>
    <name evidence="7" type="ORF">CYME_CMQ421C</name>
</gene>
<dbReference type="HOGENOM" id="CLU_580569_0_0_1"/>
<proteinExistence type="inferred from homology"/>
<dbReference type="OrthoDB" id="275876at2759"/>
<keyword evidence="4" id="KW-0687">Ribonucleoprotein</keyword>
<dbReference type="PANTHER" id="PTHR10746">
    <property type="entry name" value="50S RIBOSOMAL PROTEIN L4"/>
    <property type="match status" value="1"/>
</dbReference>
<reference evidence="7 8" key="1">
    <citation type="journal article" date="2004" name="Nature">
        <title>Genome sequence of the ultrasmall unicellular red alga Cyanidioschyzon merolae 10D.</title>
        <authorList>
            <person name="Matsuzaki M."/>
            <person name="Misumi O."/>
            <person name="Shin-i T."/>
            <person name="Maruyama S."/>
            <person name="Takahara M."/>
            <person name="Miyagishima S."/>
            <person name="Mori T."/>
            <person name="Nishida K."/>
            <person name="Yagisawa F."/>
            <person name="Nishida K."/>
            <person name="Yoshida Y."/>
            <person name="Nishimura Y."/>
            <person name="Nakao S."/>
            <person name="Kobayashi T."/>
            <person name="Momoyama Y."/>
            <person name="Higashiyama T."/>
            <person name="Minoda A."/>
            <person name="Sano M."/>
            <person name="Nomoto H."/>
            <person name="Oishi K."/>
            <person name="Hayashi H."/>
            <person name="Ohta F."/>
            <person name="Nishizaka S."/>
            <person name="Haga S."/>
            <person name="Miura S."/>
            <person name="Morishita T."/>
            <person name="Kabeya Y."/>
            <person name="Terasawa K."/>
            <person name="Suzuki Y."/>
            <person name="Ishii Y."/>
            <person name="Asakawa S."/>
            <person name="Takano H."/>
            <person name="Ohta N."/>
            <person name="Kuroiwa H."/>
            <person name="Tanaka K."/>
            <person name="Shimizu N."/>
            <person name="Sugano S."/>
            <person name="Sato N."/>
            <person name="Nozaki H."/>
            <person name="Ogasawara N."/>
            <person name="Kohara Y."/>
            <person name="Kuroiwa T."/>
        </authorList>
    </citation>
    <scope>NUCLEOTIDE SEQUENCE [LARGE SCALE GENOMIC DNA]</scope>
    <source>
        <strain evidence="7 8">10D</strain>
    </source>
</reference>
<accession>M1V6K6</accession>
<dbReference type="Gramene" id="CMQ421CT">
    <property type="protein sequence ID" value="CMQ421CT"/>
    <property type="gene ID" value="CMQ421C"/>
</dbReference>